<dbReference type="CDD" id="cd16442">
    <property type="entry name" value="BPL"/>
    <property type="match status" value="1"/>
</dbReference>
<feature type="binding site" evidence="6">
    <location>
        <position position="187"/>
    </location>
    <ligand>
        <name>biotin</name>
        <dbReference type="ChEBI" id="CHEBI:57586"/>
    </ligand>
</feature>
<comment type="catalytic activity">
    <reaction evidence="5 6">
        <text>biotin + L-lysyl-[protein] + ATP = N(6)-biotinyl-L-lysyl-[protein] + AMP + diphosphate + H(+)</text>
        <dbReference type="Rhea" id="RHEA:11756"/>
        <dbReference type="Rhea" id="RHEA-COMP:9752"/>
        <dbReference type="Rhea" id="RHEA-COMP:10505"/>
        <dbReference type="ChEBI" id="CHEBI:15378"/>
        <dbReference type="ChEBI" id="CHEBI:29969"/>
        <dbReference type="ChEBI" id="CHEBI:30616"/>
        <dbReference type="ChEBI" id="CHEBI:33019"/>
        <dbReference type="ChEBI" id="CHEBI:57586"/>
        <dbReference type="ChEBI" id="CHEBI:83144"/>
        <dbReference type="ChEBI" id="CHEBI:456215"/>
        <dbReference type="EC" id="6.3.4.15"/>
    </reaction>
</comment>
<dbReference type="PANTHER" id="PTHR12835">
    <property type="entry name" value="BIOTIN PROTEIN LIGASE"/>
    <property type="match status" value="1"/>
</dbReference>
<feature type="binding site" evidence="6">
    <location>
        <position position="116"/>
    </location>
    <ligand>
        <name>biotin</name>
        <dbReference type="ChEBI" id="CHEBI:57586"/>
    </ligand>
</feature>
<sequence>MANSVKEQLIKQLATGQFVSGELFGKELGISRAAVSKHIAGLSDIGIDVYRVTGKGYRLASPLSLLDKAKILSQLALNDYASKLEVHTLIDSTNSYLMRRIPNQVKQGQVIIAEHQSAGRGRRGRQWVSPFGSHIYMSMYWYLEQGMTAAMGLSVVTALAVSDAISHLYDIDVELKWPNDIYLNGVKLAGILIDLEGQALEPCHSVIGIGLNIEMPKDVAQNIDQPWTDLQSHSDIAVDRNRLCGEIIKCLNRRLEVHKLHGIATMVDDWLAQDLYLNKPVKLITGDKETLGVCRGINNHGALLLEADGDIKPVYGGEVSLRAR</sequence>
<dbReference type="InterPro" id="IPR008988">
    <property type="entry name" value="Transcriptional_repressor_C"/>
</dbReference>
<proteinExistence type="inferred from homology"/>
<evidence type="ECO:0000256" key="1">
    <source>
        <dbReference type="ARBA" id="ARBA00022598"/>
    </source>
</evidence>
<gene>
    <name evidence="6 8" type="primary">birA</name>
    <name evidence="8" type="ORF">tinsulaeT_14660</name>
</gene>
<feature type="binding site" evidence="6">
    <location>
        <begin position="120"/>
        <end position="122"/>
    </location>
    <ligand>
        <name>biotin</name>
        <dbReference type="ChEBI" id="CHEBI:57586"/>
    </ligand>
</feature>
<dbReference type="PROSITE" id="PS51733">
    <property type="entry name" value="BPL_LPL_CATALYTIC"/>
    <property type="match status" value="1"/>
</dbReference>
<keyword evidence="6" id="KW-0804">Transcription</keyword>
<dbReference type="InterPro" id="IPR036390">
    <property type="entry name" value="WH_DNA-bd_sf"/>
</dbReference>
<dbReference type="InterPro" id="IPR036388">
    <property type="entry name" value="WH-like_DNA-bd_sf"/>
</dbReference>
<organism evidence="8 9">
    <name type="scientific">Thalassotalea insulae</name>
    <dbReference type="NCBI Taxonomy" id="2056778"/>
    <lineage>
        <taxon>Bacteria</taxon>
        <taxon>Pseudomonadati</taxon>
        <taxon>Pseudomonadota</taxon>
        <taxon>Gammaproteobacteria</taxon>
        <taxon>Alteromonadales</taxon>
        <taxon>Colwelliaceae</taxon>
        <taxon>Thalassotalea</taxon>
    </lineage>
</organism>
<evidence type="ECO:0000256" key="5">
    <source>
        <dbReference type="ARBA" id="ARBA00047846"/>
    </source>
</evidence>
<accession>A0ABQ6GVD9</accession>
<keyword evidence="9" id="KW-1185">Reference proteome</keyword>
<evidence type="ECO:0000256" key="6">
    <source>
        <dbReference type="HAMAP-Rule" id="MF_00978"/>
    </source>
</evidence>
<dbReference type="InterPro" id="IPR004408">
    <property type="entry name" value="Biotin_CoA_COase_ligase"/>
</dbReference>
<dbReference type="Gene3D" id="1.10.10.10">
    <property type="entry name" value="Winged helix-like DNA-binding domain superfamily/Winged helix DNA-binding domain"/>
    <property type="match status" value="1"/>
</dbReference>
<dbReference type="InterPro" id="IPR030855">
    <property type="entry name" value="Bifunct_BirA"/>
</dbReference>
<evidence type="ECO:0000259" key="7">
    <source>
        <dbReference type="PROSITE" id="PS51733"/>
    </source>
</evidence>
<comment type="function">
    <text evidence="6">Acts both as a biotin--[acetyl-CoA-carboxylase] ligase and a biotin-operon repressor. In the presence of ATP, BirA activates biotin to form the BirA-biotinyl-5'-adenylate (BirA-bio-5'-AMP or holoBirA) complex. HoloBirA can either transfer the biotinyl moiety to the biotin carboxyl carrier protein (BCCP) subunit of acetyl-CoA carboxylase, or bind to the biotin operator site and inhibit transcription of the operon.</text>
</comment>
<dbReference type="RefSeq" id="WP_284244014.1">
    <property type="nucleotide sequence ID" value="NZ_BSST01000001.1"/>
</dbReference>
<keyword evidence="1 6" id="KW-0436">Ligase</keyword>
<dbReference type="NCBIfam" id="TIGR00121">
    <property type="entry name" value="birA_ligase"/>
    <property type="match status" value="1"/>
</dbReference>
<dbReference type="InterPro" id="IPR004143">
    <property type="entry name" value="BPL_LPL_catalytic"/>
</dbReference>
<name>A0ABQ6GVD9_9GAMM</name>
<dbReference type="GO" id="GO:0016874">
    <property type="term" value="F:ligase activity"/>
    <property type="evidence" value="ECO:0007669"/>
    <property type="project" value="UniProtKB-KW"/>
</dbReference>
<dbReference type="InterPro" id="IPR003142">
    <property type="entry name" value="BPL_C"/>
</dbReference>
<feature type="DNA-binding region" description="H-T-H motif" evidence="6">
    <location>
        <begin position="21"/>
        <end position="40"/>
    </location>
</feature>
<dbReference type="Pfam" id="PF02237">
    <property type="entry name" value="BPL_C"/>
    <property type="match status" value="1"/>
</dbReference>
<evidence type="ECO:0000313" key="9">
    <source>
        <dbReference type="Proteomes" id="UP001157186"/>
    </source>
</evidence>
<reference evidence="8 9" key="1">
    <citation type="submission" date="2023-03" db="EMBL/GenBank/DDBJ databases">
        <title>Draft genome sequence of Thalassotalea insulae KCTC 62186T.</title>
        <authorList>
            <person name="Sawabe T."/>
        </authorList>
    </citation>
    <scope>NUCLEOTIDE SEQUENCE [LARGE SCALE GENOMIC DNA]</scope>
    <source>
        <strain evidence="8 9">KCTC 62186</strain>
    </source>
</reference>
<dbReference type="Pfam" id="PF03099">
    <property type="entry name" value="BPL_LplA_LipB"/>
    <property type="match status" value="1"/>
</dbReference>
<dbReference type="InterPro" id="IPR013196">
    <property type="entry name" value="HTH_11"/>
</dbReference>
<evidence type="ECO:0000256" key="2">
    <source>
        <dbReference type="ARBA" id="ARBA00022741"/>
    </source>
</evidence>
<keyword evidence="3 6" id="KW-0067">ATP-binding</keyword>
<dbReference type="EC" id="6.3.4.15" evidence="6"/>
<feature type="domain" description="BPL/LPL catalytic" evidence="7">
    <location>
        <begin position="83"/>
        <end position="259"/>
    </location>
</feature>
<protein>
    <recommendedName>
        <fullName evidence="6">Bifunctional ligase/repressor BirA</fullName>
    </recommendedName>
    <alternativeName>
        <fullName evidence="6">Biotin operon repressor</fullName>
    </alternativeName>
    <alternativeName>
        <fullName evidence="6">Biotin--[acetyl-CoA-carboxylase] ligase</fullName>
        <ecNumber evidence="6">6.3.4.15</ecNumber>
    </alternativeName>
    <alternativeName>
        <fullName evidence="6">Biotin--protein ligase</fullName>
    </alternativeName>
    <alternativeName>
        <fullName evidence="6">Biotin-[acetyl-CoA carboxylase] synthetase</fullName>
    </alternativeName>
</protein>
<dbReference type="HAMAP" id="MF_00978">
    <property type="entry name" value="Bifunct_BirA"/>
    <property type="match status" value="1"/>
</dbReference>
<dbReference type="Proteomes" id="UP001157186">
    <property type="component" value="Unassembled WGS sequence"/>
</dbReference>
<dbReference type="SUPFAM" id="SSF46785">
    <property type="entry name" value="Winged helix' DNA-binding domain"/>
    <property type="match status" value="1"/>
</dbReference>
<dbReference type="SUPFAM" id="SSF55681">
    <property type="entry name" value="Class II aaRS and biotin synthetases"/>
    <property type="match status" value="1"/>
</dbReference>
<evidence type="ECO:0000313" key="8">
    <source>
        <dbReference type="EMBL" id="GLX78126.1"/>
    </source>
</evidence>
<dbReference type="NCBIfam" id="NF008847">
    <property type="entry name" value="PRK11886.1-2"/>
    <property type="match status" value="1"/>
</dbReference>
<dbReference type="Gene3D" id="2.30.30.100">
    <property type="match status" value="1"/>
</dbReference>
<keyword evidence="6" id="KW-0238">DNA-binding</keyword>
<keyword evidence="2 6" id="KW-0547">Nucleotide-binding</keyword>
<dbReference type="InterPro" id="IPR045864">
    <property type="entry name" value="aa-tRNA-synth_II/BPL/LPL"/>
</dbReference>
<keyword evidence="4 6" id="KW-0092">Biotin</keyword>
<evidence type="ECO:0000256" key="3">
    <source>
        <dbReference type="ARBA" id="ARBA00022840"/>
    </source>
</evidence>
<keyword evidence="6" id="KW-0805">Transcription regulation</keyword>
<dbReference type="PANTHER" id="PTHR12835:SF5">
    <property type="entry name" value="BIOTIN--PROTEIN LIGASE"/>
    <property type="match status" value="1"/>
</dbReference>
<keyword evidence="6" id="KW-0678">Repressor</keyword>
<comment type="caution">
    <text evidence="8">The sequence shown here is derived from an EMBL/GenBank/DDBJ whole genome shotgun (WGS) entry which is preliminary data.</text>
</comment>
<dbReference type="Gene3D" id="3.30.930.10">
    <property type="entry name" value="Bira Bifunctional Protein, Domain 2"/>
    <property type="match status" value="1"/>
</dbReference>
<dbReference type="EMBL" id="BSST01000001">
    <property type="protein sequence ID" value="GLX78126.1"/>
    <property type="molecule type" value="Genomic_DNA"/>
</dbReference>
<dbReference type="Pfam" id="PF08279">
    <property type="entry name" value="HTH_11"/>
    <property type="match status" value="1"/>
</dbReference>
<evidence type="ECO:0000256" key="4">
    <source>
        <dbReference type="ARBA" id="ARBA00023267"/>
    </source>
</evidence>
<comment type="similarity">
    <text evidence="6">Belongs to the biotin--protein ligase family.</text>
</comment>
<feature type="binding site" evidence="6">
    <location>
        <begin position="92"/>
        <end position="94"/>
    </location>
    <ligand>
        <name>biotin</name>
        <dbReference type="ChEBI" id="CHEBI:57586"/>
    </ligand>
</feature>
<dbReference type="SUPFAM" id="SSF50037">
    <property type="entry name" value="C-terminal domain of transcriptional repressors"/>
    <property type="match status" value="1"/>
</dbReference>